<accession>A0A8D9BPQ3</accession>
<evidence type="ECO:0000256" key="1">
    <source>
        <dbReference type="SAM" id="MobiDB-lite"/>
    </source>
</evidence>
<dbReference type="PANTHER" id="PTHR34825">
    <property type="entry name" value="CONSERVED PROTEIN, WITH A WEAK D-GALACTARATE DEHYDRATASE/ALTRONATE HYDROLASE DOMAIN"/>
    <property type="match status" value="1"/>
</dbReference>
<reference evidence="3" key="1">
    <citation type="submission" date="2021-05" db="EMBL/GenBank/DDBJ databases">
        <authorList>
            <person name="Alioto T."/>
            <person name="Alioto T."/>
            <person name="Gomez Garrido J."/>
        </authorList>
    </citation>
    <scope>NUCLEOTIDE SEQUENCE</scope>
</reference>
<evidence type="ECO:0000259" key="2">
    <source>
        <dbReference type="Pfam" id="PF09820"/>
    </source>
</evidence>
<name>A0A8D9BPQ3_9HEMI</name>
<dbReference type="AlphaFoldDB" id="A0A8D9BPQ3"/>
<dbReference type="EMBL" id="HBUF01663339">
    <property type="protein sequence ID" value="CAG6789108.1"/>
    <property type="molecule type" value="Transcribed_RNA"/>
</dbReference>
<evidence type="ECO:0000313" key="3">
    <source>
        <dbReference type="EMBL" id="CAG6789108.1"/>
    </source>
</evidence>
<dbReference type="Pfam" id="PF09820">
    <property type="entry name" value="AAA-ATPase_like"/>
    <property type="match status" value="1"/>
</dbReference>
<dbReference type="InterPro" id="IPR018631">
    <property type="entry name" value="AAA-ATPase-like_dom"/>
</dbReference>
<proteinExistence type="predicted"/>
<organism evidence="3">
    <name type="scientific">Cacopsylla melanoneura</name>
    <dbReference type="NCBI Taxonomy" id="428564"/>
    <lineage>
        <taxon>Eukaryota</taxon>
        <taxon>Metazoa</taxon>
        <taxon>Ecdysozoa</taxon>
        <taxon>Arthropoda</taxon>
        <taxon>Hexapoda</taxon>
        <taxon>Insecta</taxon>
        <taxon>Pterygota</taxon>
        <taxon>Neoptera</taxon>
        <taxon>Paraneoptera</taxon>
        <taxon>Hemiptera</taxon>
        <taxon>Sternorrhyncha</taxon>
        <taxon>Psylloidea</taxon>
        <taxon>Psyllidae</taxon>
        <taxon>Psyllinae</taxon>
        <taxon>Cacopsylla</taxon>
    </lineage>
</organism>
<dbReference type="PANTHER" id="PTHR34825:SF1">
    <property type="entry name" value="AAA-ATPASE-LIKE DOMAIN-CONTAINING PROTEIN"/>
    <property type="match status" value="1"/>
</dbReference>
<feature type="domain" description="AAA-ATPase-like" evidence="2">
    <location>
        <begin position="74"/>
        <end position="244"/>
    </location>
</feature>
<sequence length="273" mass="31642">MSEFKNCSQSVYLIINFIKKHMKRSASPNTSYLSENKKQRVSTSTAEVQDNIIDQEEPKTPSYNISPIKKEDVRIGTSSFSQLVKNKSFVDKTLLIKDFVTSGETAILITCPRRFGKSTNMDMIKTFLEIEVNDNGELISKKDRQNDKLFEEHNLLISKYTEFKKKNLGQHPVISVSFKDVKGNNHQDIFKKTKFAISSTFKQHKYMVNVLNNKLSVSATLLDKTEATDSLNKFLKIYKKKKKKKRSFEYNKRTKPQRPMCDCVLYRSVCIYV</sequence>
<protein>
    <recommendedName>
        <fullName evidence="2">AAA-ATPase-like domain-containing protein</fullName>
    </recommendedName>
</protein>
<feature type="region of interest" description="Disordered" evidence="1">
    <location>
        <begin position="27"/>
        <end position="47"/>
    </location>
</feature>